<evidence type="ECO:0000256" key="3">
    <source>
        <dbReference type="ARBA" id="ARBA00022692"/>
    </source>
</evidence>
<evidence type="ECO:0000256" key="7">
    <source>
        <dbReference type="SAM" id="Phobius"/>
    </source>
</evidence>
<keyword evidence="11" id="KW-1185">Reference proteome</keyword>
<dbReference type="InterPro" id="IPR025857">
    <property type="entry name" value="MacB_PCD"/>
</dbReference>
<feature type="transmembrane region" description="Helical" evidence="7">
    <location>
        <begin position="279"/>
        <end position="304"/>
    </location>
</feature>
<accession>A0ABT1ZF34</accession>
<name>A0ABT1ZF34_9MICO</name>
<keyword evidence="2" id="KW-1003">Cell membrane</keyword>
<feature type="transmembrane region" description="Helical" evidence="7">
    <location>
        <begin position="370"/>
        <end position="398"/>
    </location>
</feature>
<feature type="transmembrane region" description="Helical" evidence="7">
    <location>
        <begin position="25"/>
        <end position="49"/>
    </location>
</feature>
<evidence type="ECO:0000313" key="10">
    <source>
        <dbReference type="EMBL" id="MCS0499313.1"/>
    </source>
</evidence>
<sequence length="408" mass="43554">MRLVTGFVGAVVEAWTELRIHRTRVLLSLVGVGIAIAALTLVAALGGMVQQSQTETFERQSGRPALLSINAYNPTTGDAPDAATMRQAFAAAMERYGIDYSSRVSYGQWRIQLPDGVTDASVTAVDADYGTMHRVQLAQGRWFTDRDELRLAPAVIVNEYLWNRIGAPALASHPTLELPGDPGTTAVIVGVTPSPVYDEWPSLYVLETAYEARQAPGDQQLYGPPNYEAWVPPELADQLTGLVQADIGGSLGEGWEASVSRQDYLAWGGDYDPLLPLKLMVGGVAGLILLLGALGLLTISLVTVRYRIREIGIRRSFGATGGRVFFAVMMESVVATFVAGGVGVLAAVLLSRLDVVREYLLQGAQDTPPFPWEAVAIGLGSATVVGALAGLLPALVAVRVKVIDAIRL</sequence>
<evidence type="ECO:0000259" key="9">
    <source>
        <dbReference type="Pfam" id="PF12704"/>
    </source>
</evidence>
<gene>
    <name evidence="10" type="ORF">NUH29_07085</name>
</gene>
<keyword evidence="5 7" id="KW-0472">Membrane</keyword>
<feature type="domain" description="MacB-like periplasmic core" evidence="9">
    <location>
        <begin position="26"/>
        <end position="195"/>
    </location>
</feature>
<dbReference type="Pfam" id="PF12704">
    <property type="entry name" value="MacB_PCD"/>
    <property type="match status" value="1"/>
</dbReference>
<comment type="caution">
    <text evidence="10">The sequence shown here is derived from an EMBL/GenBank/DDBJ whole genome shotgun (WGS) entry which is preliminary data.</text>
</comment>
<keyword evidence="3 7" id="KW-0812">Transmembrane</keyword>
<evidence type="ECO:0000313" key="11">
    <source>
        <dbReference type="Proteomes" id="UP001205337"/>
    </source>
</evidence>
<evidence type="ECO:0000256" key="1">
    <source>
        <dbReference type="ARBA" id="ARBA00004651"/>
    </source>
</evidence>
<proteinExistence type="inferred from homology"/>
<evidence type="ECO:0000256" key="2">
    <source>
        <dbReference type="ARBA" id="ARBA00022475"/>
    </source>
</evidence>
<keyword evidence="4 7" id="KW-1133">Transmembrane helix</keyword>
<dbReference type="PANTHER" id="PTHR30572">
    <property type="entry name" value="MEMBRANE COMPONENT OF TRANSPORTER-RELATED"/>
    <property type="match status" value="1"/>
</dbReference>
<evidence type="ECO:0000256" key="5">
    <source>
        <dbReference type="ARBA" id="ARBA00023136"/>
    </source>
</evidence>
<feature type="domain" description="ABC3 transporter permease C-terminal" evidence="8">
    <location>
        <begin position="284"/>
        <end position="399"/>
    </location>
</feature>
<dbReference type="PANTHER" id="PTHR30572:SF4">
    <property type="entry name" value="ABC TRANSPORTER PERMEASE YTRF"/>
    <property type="match status" value="1"/>
</dbReference>
<dbReference type="Pfam" id="PF02687">
    <property type="entry name" value="FtsX"/>
    <property type="match status" value="1"/>
</dbReference>
<dbReference type="InterPro" id="IPR050250">
    <property type="entry name" value="Macrolide_Exporter_MacB"/>
</dbReference>
<comment type="similarity">
    <text evidence="6">Belongs to the ABC-4 integral membrane protein family.</text>
</comment>
<evidence type="ECO:0000256" key="6">
    <source>
        <dbReference type="ARBA" id="ARBA00038076"/>
    </source>
</evidence>
<reference evidence="10 11" key="1">
    <citation type="submission" date="2022-08" db="EMBL/GenBank/DDBJ databases">
        <authorList>
            <person name="Li F."/>
        </authorList>
    </citation>
    <scope>NUCLEOTIDE SEQUENCE [LARGE SCALE GENOMIC DNA]</scope>
    <source>
        <strain evidence="10 11">10F1B-8-1</strain>
    </source>
</reference>
<evidence type="ECO:0000259" key="8">
    <source>
        <dbReference type="Pfam" id="PF02687"/>
    </source>
</evidence>
<dbReference type="RefSeq" id="WP_258798332.1">
    <property type="nucleotide sequence ID" value="NZ_JANTHX010000005.1"/>
</dbReference>
<evidence type="ECO:0000256" key="4">
    <source>
        <dbReference type="ARBA" id="ARBA00022989"/>
    </source>
</evidence>
<dbReference type="InterPro" id="IPR003838">
    <property type="entry name" value="ABC3_permease_C"/>
</dbReference>
<feature type="transmembrane region" description="Helical" evidence="7">
    <location>
        <begin position="324"/>
        <end position="350"/>
    </location>
</feature>
<dbReference type="Proteomes" id="UP001205337">
    <property type="component" value="Unassembled WGS sequence"/>
</dbReference>
<dbReference type="EMBL" id="JANTHX010000005">
    <property type="protein sequence ID" value="MCS0499313.1"/>
    <property type="molecule type" value="Genomic_DNA"/>
</dbReference>
<protein>
    <submittedName>
        <fullName evidence="10">ABC transporter permease</fullName>
    </submittedName>
</protein>
<comment type="subcellular location">
    <subcellularLocation>
        <location evidence="1">Cell membrane</location>
        <topology evidence="1">Multi-pass membrane protein</topology>
    </subcellularLocation>
</comment>
<organism evidence="10 11">
    <name type="scientific">Protaetiibacter mangrovi</name>
    <dbReference type="NCBI Taxonomy" id="2970926"/>
    <lineage>
        <taxon>Bacteria</taxon>
        <taxon>Bacillati</taxon>
        <taxon>Actinomycetota</taxon>
        <taxon>Actinomycetes</taxon>
        <taxon>Micrococcales</taxon>
        <taxon>Microbacteriaceae</taxon>
        <taxon>Protaetiibacter</taxon>
    </lineage>
</organism>